<proteinExistence type="inferred from homology"/>
<dbReference type="InterPro" id="IPR012474">
    <property type="entry name" value="Frigida"/>
</dbReference>
<evidence type="ECO:0000256" key="7">
    <source>
        <dbReference type="SAM" id="MobiDB-lite"/>
    </source>
</evidence>
<gene>
    <name evidence="8" type="ORF">Cgig2_012802</name>
</gene>
<dbReference type="PANTHER" id="PTHR31791:SF4">
    <property type="entry name" value="FRIGIDA-LIKE PROTEIN 3"/>
    <property type="match status" value="1"/>
</dbReference>
<evidence type="ECO:0000256" key="1">
    <source>
        <dbReference type="ARBA" id="ARBA00008956"/>
    </source>
</evidence>
<comment type="caution">
    <text evidence="8">The sequence shown here is derived from an EMBL/GenBank/DDBJ whole genome shotgun (WGS) entry which is preliminary data.</text>
</comment>
<feature type="compositionally biased region" description="Low complexity" evidence="7">
    <location>
        <begin position="213"/>
        <end position="226"/>
    </location>
</feature>
<reference evidence="8" key="1">
    <citation type="submission" date="2022-04" db="EMBL/GenBank/DDBJ databases">
        <title>Carnegiea gigantea Genome sequencing and assembly v2.</title>
        <authorList>
            <person name="Copetti D."/>
            <person name="Sanderson M.J."/>
            <person name="Burquez A."/>
            <person name="Wojciechowski M.F."/>
        </authorList>
    </citation>
    <scope>NUCLEOTIDE SEQUENCE</scope>
    <source>
        <strain evidence="8">SGP5-SGP5p</strain>
        <tissue evidence="8">Aerial part</tissue>
    </source>
</reference>
<dbReference type="OrthoDB" id="1930990at2759"/>
<dbReference type="GO" id="GO:0030154">
    <property type="term" value="P:cell differentiation"/>
    <property type="evidence" value="ECO:0007669"/>
    <property type="project" value="UniProtKB-KW"/>
</dbReference>
<accession>A0A9Q1KAB3</accession>
<comment type="similarity">
    <text evidence="1 5">Belongs to the Frigida family.</text>
</comment>
<protein>
    <recommendedName>
        <fullName evidence="5">FRIGIDA-like protein</fullName>
    </recommendedName>
</protein>
<evidence type="ECO:0000256" key="4">
    <source>
        <dbReference type="ARBA" id="ARBA00023089"/>
    </source>
</evidence>
<evidence type="ECO:0000256" key="5">
    <source>
        <dbReference type="RuleBase" id="RU364012"/>
    </source>
</evidence>
<keyword evidence="4 5" id="KW-0287">Flowering</keyword>
<evidence type="ECO:0000313" key="9">
    <source>
        <dbReference type="Proteomes" id="UP001153076"/>
    </source>
</evidence>
<keyword evidence="3 5" id="KW-0221">Differentiation</keyword>
<name>A0A9Q1KAB3_9CARY</name>
<feature type="coiled-coil region" evidence="6">
    <location>
        <begin position="89"/>
        <end position="192"/>
    </location>
</feature>
<dbReference type="Pfam" id="PF07899">
    <property type="entry name" value="Frigida"/>
    <property type="match status" value="1"/>
</dbReference>
<evidence type="ECO:0000256" key="3">
    <source>
        <dbReference type="ARBA" id="ARBA00022782"/>
    </source>
</evidence>
<dbReference type="AlphaFoldDB" id="A0A9Q1KAB3"/>
<evidence type="ECO:0000313" key="8">
    <source>
        <dbReference type="EMBL" id="KAJ8440366.1"/>
    </source>
</evidence>
<keyword evidence="6" id="KW-0175">Coiled coil</keyword>
<dbReference type="EMBL" id="JAKOGI010000193">
    <property type="protein sequence ID" value="KAJ8440366.1"/>
    <property type="molecule type" value="Genomic_DNA"/>
</dbReference>
<dbReference type="GO" id="GO:0009908">
    <property type="term" value="P:flower development"/>
    <property type="evidence" value="ECO:0007669"/>
    <property type="project" value="UniProtKB-KW"/>
</dbReference>
<keyword evidence="9" id="KW-1185">Reference proteome</keyword>
<sequence>MISPFFSLQLDQEKLRSFCYEFAGNRRELSFWLSGGIPALVLEEIEAAAVVLSGKLSSPSSQLPTLSYILVSFRSYLPMEDTQSVAVLIDSATSKIQQLQKAFAELESHRAVTLNLKWKELEAHFHGLEKSLKRRFHELEDQEKEYEDKTVKAQEMLEKRKAAVVAKEQASLEKLQEKRDAALFAIATAKEKHRRVSSKVCSGVTGENQSGATSEETSSNSMMSEITSEDVKDTGEDGSPEVQSAESGHGEVMSYPELISLCEEMDAEGLHVFISDNRKNLASMREEIPQALKAAVNPAHLVLDSLDNFYRCDVSNSEAKKDSNLLGLRRTSILLMECLSILLMSLDAVSVSNIISEDVKVRAKAIAEAWKPKLSELDRETGNGNSLEAHAFLQLLATFSIASGFDAEDLTKLVPLVSRRRQAAELCRSLSLSCRMPGVIEVLINSGRQIDAVNLAFQFGLTKQFPPVPLLQSYLEDAKKISSPAKPGSASPPSPCVQSNEVNERERSALKAVIKCIEEHELGEQFPLDSLSKRVLQLEKTKAEKKQATEITKPQSKRARATITGPCPRMLNIGSTSSPYAAAGRPTDRYPPQYVFDNRSYVYPPGPTDNHCAPVMGAPAYGFLPPLPPLGHGNYYTNGYQYQPPSYLH</sequence>
<feature type="region of interest" description="Disordered" evidence="7">
    <location>
        <begin position="198"/>
        <end position="249"/>
    </location>
</feature>
<evidence type="ECO:0000256" key="2">
    <source>
        <dbReference type="ARBA" id="ARBA00022473"/>
    </source>
</evidence>
<organism evidence="8 9">
    <name type="scientific">Carnegiea gigantea</name>
    <dbReference type="NCBI Taxonomy" id="171969"/>
    <lineage>
        <taxon>Eukaryota</taxon>
        <taxon>Viridiplantae</taxon>
        <taxon>Streptophyta</taxon>
        <taxon>Embryophyta</taxon>
        <taxon>Tracheophyta</taxon>
        <taxon>Spermatophyta</taxon>
        <taxon>Magnoliopsida</taxon>
        <taxon>eudicotyledons</taxon>
        <taxon>Gunneridae</taxon>
        <taxon>Pentapetalae</taxon>
        <taxon>Caryophyllales</taxon>
        <taxon>Cactineae</taxon>
        <taxon>Cactaceae</taxon>
        <taxon>Cactoideae</taxon>
        <taxon>Echinocereeae</taxon>
        <taxon>Carnegiea</taxon>
    </lineage>
</organism>
<dbReference type="PANTHER" id="PTHR31791">
    <property type="entry name" value="FRIGIDA-LIKE PROTEIN 3-RELATED"/>
    <property type="match status" value="1"/>
</dbReference>
<evidence type="ECO:0000256" key="6">
    <source>
        <dbReference type="SAM" id="Coils"/>
    </source>
</evidence>
<keyword evidence="2 5" id="KW-0217">Developmental protein</keyword>
<dbReference type="Proteomes" id="UP001153076">
    <property type="component" value="Unassembled WGS sequence"/>
</dbReference>
<feature type="region of interest" description="Disordered" evidence="7">
    <location>
        <begin position="481"/>
        <end position="502"/>
    </location>
</feature>